<evidence type="ECO:0000256" key="1">
    <source>
        <dbReference type="ARBA" id="ARBA00022475"/>
    </source>
</evidence>
<name>A0A7I8DCB4_9BACL</name>
<protein>
    <submittedName>
        <fullName evidence="6">UPF0295 protein YgzB</fullName>
    </submittedName>
</protein>
<dbReference type="EMBL" id="AP023366">
    <property type="protein sequence ID" value="BCJ86982.1"/>
    <property type="molecule type" value="Genomic_DNA"/>
</dbReference>
<organism evidence="6 7">
    <name type="scientific">Effusibacillus dendaii</name>
    <dbReference type="NCBI Taxonomy" id="2743772"/>
    <lineage>
        <taxon>Bacteria</taxon>
        <taxon>Bacillati</taxon>
        <taxon>Bacillota</taxon>
        <taxon>Bacilli</taxon>
        <taxon>Bacillales</taxon>
        <taxon>Alicyclobacillaceae</taxon>
        <taxon>Effusibacillus</taxon>
    </lineage>
</organism>
<dbReference type="AlphaFoldDB" id="A0A7I8DCB4"/>
<sequence length="100" mass="11080">MKLIRLRNWALGLIFAAFILMYIGVFIHAILPVMFVIGLIMIAVSSGIYFRLGTISMQIPQVECPHCGKTTKVLGRQDGCAYCRNPIALDENGELILPAE</sequence>
<keyword evidence="2 5" id="KW-0812">Transmembrane</keyword>
<dbReference type="KEGG" id="eff:skT53_19670"/>
<keyword evidence="3 5" id="KW-1133">Transmembrane helix</keyword>
<accession>A0A7I8DCB4</accession>
<evidence type="ECO:0000256" key="3">
    <source>
        <dbReference type="ARBA" id="ARBA00022989"/>
    </source>
</evidence>
<evidence type="ECO:0000256" key="5">
    <source>
        <dbReference type="SAM" id="Phobius"/>
    </source>
</evidence>
<evidence type="ECO:0000256" key="4">
    <source>
        <dbReference type="ARBA" id="ARBA00023136"/>
    </source>
</evidence>
<keyword evidence="1" id="KW-1003">Cell membrane</keyword>
<dbReference type="NCBIfam" id="NF002796">
    <property type="entry name" value="PRK02935.1"/>
    <property type="match status" value="1"/>
</dbReference>
<keyword evidence="7" id="KW-1185">Reference proteome</keyword>
<keyword evidence="4 5" id="KW-0472">Membrane</keyword>
<dbReference type="Proteomes" id="UP000593802">
    <property type="component" value="Chromosome"/>
</dbReference>
<feature type="transmembrane region" description="Helical" evidence="5">
    <location>
        <begin position="33"/>
        <end position="52"/>
    </location>
</feature>
<feature type="transmembrane region" description="Helical" evidence="5">
    <location>
        <begin position="9"/>
        <end position="27"/>
    </location>
</feature>
<evidence type="ECO:0000256" key="2">
    <source>
        <dbReference type="ARBA" id="ARBA00022692"/>
    </source>
</evidence>
<dbReference type="Pfam" id="PF11023">
    <property type="entry name" value="DUF2614"/>
    <property type="match status" value="1"/>
</dbReference>
<reference evidence="6 7" key="1">
    <citation type="submission" date="2020-08" db="EMBL/GenBank/DDBJ databases">
        <title>Complete Genome Sequence of Effusibacillus dendaii Strain skT53, Isolated from Farmland soil.</title>
        <authorList>
            <person name="Konishi T."/>
            <person name="Kawasaki H."/>
        </authorList>
    </citation>
    <scope>NUCLEOTIDE SEQUENCE [LARGE SCALE GENOMIC DNA]</scope>
    <source>
        <strain evidence="7">skT53</strain>
    </source>
</reference>
<proteinExistence type="predicted"/>
<dbReference type="InterPro" id="IPR020912">
    <property type="entry name" value="UPF0295"/>
</dbReference>
<evidence type="ECO:0000313" key="6">
    <source>
        <dbReference type="EMBL" id="BCJ86982.1"/>
    </source>
</evidence>
<gene>
    <name evidence="6" type="primary">ygzB</name>
    <name evidence="6" type="ORF">skT53_19670</name>
</gene>
<evidence type="ECO:0000313" key="7">
    <source>
        <dbReference type="Proteomes" id="UP000593802"/>
    </source>
</evidence>
<dbReference type="RefSeq" id="WP_200756544.1">
    <property type="nucleotide sequence ID" value="NZ_AP023366.1"/>
</dbReference>